<protein>
    <submittedName>
        <fullName evidence="4">Fumarylacetoacetate hydrolase</fullName>
    </submittedName>
</protein>
<dbReference type="eggNOG" id="COG0179">
    <property type="taxonomic scope" value="Bacteria"/>
</dbReference>
<name>A0A1S6QID0_9LACO</name>
<keyword evidence="5" id="KW-1185">Reference proteome</keyword>
<keyword evidence="2" id="KW-0479">Metal-binding</keyword>
<dbReference type="InterPro" id="IPR011234">
    <property type="entry name" value="Fumarylacetoacetase-like_C"/>
</dbReference>
<feature type="domain" description="Fumarylacetoacetase-like C-terminal" evidence="3">
    <location>
        <begin position="80"/>
        <end position="282"/>
    </location>
</feature>
<dbReference type="PANTHER" id="PTHR42796">
    <property type="entry name" value="FUMARYLACETOACETATE HYDROLASE DOMAIN-CONTAINING PROTEIN 2A-RELATED"/>
    <property type="match status" value="1"/>
</dbReference>
<evidence type="ECO:0000313" key="5">
    <source>
        <dbReference type="Proteomes" id="UP000030361"/>
    </source>
</evidence>
<dbReference type="SUPFAM" id="SSF56529">
    <property type="entry name" value="FAH"/>
    <property type="match status" value="1"/>
</dbReference>
<organism evidence="4 5">
    <name type="scientific">Lentilactobacillus curieae</name>
    <dbReference type="NCBI Taxonomy" id="1138822"/>
    <lineage>
        <taxon>Bacteria</taxon>
        <taxon>Bacillati</taxon>
        <taxon>Bacillota</taxon>
        <taxon>Bacilli</taxon>
        <taxon>Lactobacillales</taxon>
        <taxon>Lactobacillaceae</taxon>
        <taxon>Lentilactobacillus</taxon>
    </lineage>
</organism>
<proteinExistence type="inferred from homology"/>
<keyword evidence="4" id="KW-0378">Hydrolase</keyword>
<accession>A0A1S6QID0</accession>
<dbReference type="SMR" id="A0A1S6QID0"/>
<dbReference type="InterPro" id="IPR036663">
    <property type="entry name" value="Fumarylacetoacetase_C_sf"/>
</dbReference>
<dbReference type="GO" id="GO:0046872">
    <property type="term" value="F:metal ion binding"/>
    <property type="evidence" value="ECO:0007669"/>
    <property type="project" value="UniProtKB-KW"/>
</dbReference>
<dbReference type="Gene3D" id="3.90.850.10">
    <property type="entry name" value="Fumarylacetoacetase-like, C-terminal domain"/>
    <property type="match status" value="1"/>
</dbReference>
<gene>
    <name evidence="4" type="ORF">PL11_005235</name>
</gene>
<dbReference type="InterPro" id="IPR051121">
    <property type="entry name" value="FAH"/>
</dbReference>
<dbReference type="OrthoDB" id="9805307at2"/>
<evidence type="ECO:0000313" key="4">
    <source>
        <dbReference type="EMBL" id="AQW21375.1"/>
    </source>
</evidence>
<dbReference type="GO" id="GO:0044281">
    <property type="term" value="P:small molecule metabolic process"/>
    <property type="evidence" value="ECO:0007669"/>
    <property type="project" value="UniProtKB-ARBA"/>
</dbReference>
<dbReference type="EMBL" id="CP018906">
    <property type="protein sequence ID" value="AQW21375.1"/>
    <property type="molecule type" value="Genomic_DNA"/>
</dbReference>
<dbReference type="PANTHER" id="PTHR42796:SF4">
    <property type="entry name" value="FUMARYLACETOACETATE HYDROLASE DOMAIN-CONTAINING PROTEIN 2A"/>
    <property type="match status" value="1"/>
</dbReference>
<dbReference type="Proteomes" id="UP000030361">
    <property type="component" value="Chromosome"/>
</dbReference>
<dbReference type="AlphaFoldDB" id="A0A1S6QID0"/>
<dbReference type="KEGG" id="lcu:PL11_005235"/>
<comment type="similarity">
    <text evidence="1">Belongs to the FAH family.</text>
</comment>
<reference evidence="4 5" key="1">
    <citation type="journal article" date="2015" name="Genome Announc.">
        <title>Genome Sequence of Lactobacillus curieae CCTCC M 2011381T, a Novel Producer of Gamma-aminobutyric Acid.</title>
        <authorList>
            <person name="Wang Y."/>
            <person name="Wang Y."/>
            <person name="Lang C."/>
            <person name="Wei D."/>
            <person name="Xu P."/>
            <person name="Xie J."/>
        </authorList>
    </citation>
    <scope>NUCLEOTIDE SEQUENCE [LARGE SCALE GENOMIC DNA]</scope>
    <source>
        <strain evidence="4 5">CCTCC M 2011381</strain>
    </source>
</reference>
<evidence type="ECO:0000256" key="1">
    <source>
        <dbReference type="ARBA" id="ARBA00010211"/>
    </source>
</evidence>
<evidence type="ECO:0000256" key="2">
    <source>
        <dbReference type="ARBA" id="ARBA00022723"/>
    </source>
</evidence>
<dbReference type="RefSeq" id="WP_035167824.1">
    <property type="nucleotide sequence ID" value="NZ_CP018906.1"/>
</dbReference>
<dbReference type="GO" id="GO:0016787">
    <property type="term" value="F:hydrolase activity"/>
    <property type="evidence" value="ECO:0007669"/>
    <property type="project" value="UniProtKB-KW"/>
</dbReference>
<sequence>MKIGMYEGKPTFITVHNDQLWGTAIATYRNIDEILADWISFQESFLLNLTDEDVLNDDNAKLLDPEKLELPIQHPRQLPAIGFNYKDHMKEMDITLPKKPNVFNKFISSLAGPNNQINLSSDTVDWESELVIVIGRGGRNISREDAEDAIAGFMVGQDLSDRNLQSIDGPSTQFTLAKSFKNYSPVGPYLTTMGSITDLDSQSVVTKVNDETVQDAKIEQMIFDVQTLIAHISSVIELYPGDLIFTGTPSGTGVGRDPQVFLKHGDVVESTIDGLGTITTKVN</sequence>
<evidence type="ECO:0000259" key="3">
    <source>
        <dbReference type="Pfam" id="PF01557"/>
    </source>
</evidence>
<dbReference type="Pfam" id="PF01557">
    <property type="entry name" value="FAA_hydrolase"/>
    <property type="match status" value="1"/>
</dbReference>